<dbReference type="Proteomes" id="UP000461754">
    <property type="component" value="Unassembled WGS sequence"/>
</dbReference>
<dbReference type="Pfam" id="PF06912">
    <property type="entry name" value="DUF1275"/>
    <property type="match status" value="1"/>
</dbReference>
<dbReference type="PANTHER" id="PTHR37314:SF4">
    <property type="entry name" value="UPF0700 TRANSMEMBRANE PROTEIN YOAK"/>
    <property type="match status" value="1"/>
</dbReference>
<evidence type="ECO:0000313" key="3">
    <source>
        <dbReference type="Proteomes" id="UP000461754"/>
    </source>
</evidence>
<keyword evidence="1" id="KW-1133">Transmembrane helix</keyword>
<feature type="transmembrane region" description="Helical" evidence="1">
    <location>
        <begin position="65"/>
        <end position="84"/>
    </location>
</feature>
<organism evidence="2 3">
    <name type="scientific">Pseudoramibacter porci</name>
    <dbReference type="NCBI Taxonomy" id="2606631"/>
    <lineage>
        <taxon>Bacteria</taxon>
        <taxon>Bacillati</taxon>
        <taxon>Bacillota</taxon>
        <taxon>Clostridia</taxon>
        <taxon>Eubacteriales</taxon>
        <taxon>Eubacteriaceae</taxon>
        <taxon>Pseudoramibacter</taxon>
    </lineage>
</organism>
<sequence length="235" mass="26530">MANRQSLKSKQRQMISESFRLGALLALVGGFLDAYSYTTRGQVFATAETGNIVLMSLNLSRGDFRMALHYLLPICVYALGILVVKNVEDNANQHHLIVIHWRQIIIFCEACVLMCVTFIPQTPRMNLLANVLIAFVSSMQVQSFRKLKGLGFATTMCTGNLRSAMDRLHCAYRDKSRAELINGLRYLGIIFSFVVGVFISYRLTQRWGTHAMPAAVCVLVVVFVLLVREPREFEM</sequence>
<dbReference type="EMBL" id="VUMO01000001">
    <property type="protein sequence ID" value="MSS19066.1"/>
    <property type="molecule type" value="Genomic_DNA"/>
</dbReference>
<name>A0A7X2NEE0_9FIRM</name>
<dbReference type="PANTHER" id="PTHR37314">
    <property type="entry name" value="SLR0142 PROTEIN"/>
    <property type="match status" value="1"/>
</dbReference>
<keyword evidence="1" id="KW-0812">Transmembrane</keyword>
<evidence type="ECO:0000256" key="1">
    <source>
        <dbReference type="SAM" id="Phobius"/>
    </source>
</evidence>
<reference evidence="2 3" key="1">
    <citation type="submission" date="2019-08" db="EMBL/GenBank/DDBJ databases">
        <title>In-depth cultivation of the pig gut microbiome towards novel bacterial diversity and tailored functional studies.</title>
        <authorList>
            <person name="Wylensek D."/>
            <person name="Hitch T.C.A."/>
            <person name="Clavel T."/>
        </authorList>
    </citation>
    <scope>NUCLEOTIDE SEQUENCE [LARGE SCALE GENOMIC DNA]</scope>
    <source>
        <strain evidence="2 3">RF-744-FAT-4</strain>
    </source>
</reference>
<dbReference type="InterPro" id="IPR010699">
    <property type="entry name" value="DUF1275"/>
</dbReference>
<proteinExistence type="predicted"/>
<keyword evidence="1" id="KW-0472">Membrane</keyword>
<dbReference type="RefSeq" id="WP_154575462.1">
    <property type="nucleotide sequence ID" value="NZ_VUMO01000001.1"/>
</dbReference>
<accession>A0A7X2NEE0</accession>
<keyword evidence="3" id="KW-1185">Reference proteome</keyword>
<evidence type="ECO:0000313" key="2">
    <source>
        <dbReference type="EMBL" id="MSS19066.1"/>
    </source>
</evidence>
<gene>
    <name evidence="2" type="ORF">FYJ52_01370</name>
</gene>
<feature type="transmembrane region" description="Helical" evidence="1">
    <location>
        <begin position="183"/>
        <end position="201"/>
    </location>
</feature>
<comment type="caution">
    <text evidence="2">The sequence shown here is derived from an EMBL/GenBank/DDBJ whole genome shotgun (WGS) entry which is preliminary data.</text>
</comment>
<feature type="transmembrane region" description="Helical" evidence="1">
    <location>
        <begin position="207"/>
        <end position="227"/>
    </location>
</feature>
<dbReference type="AlphaFoldDB" id="A0A7X2NEE0"/>
<protein>
    <submittedName>
        <fullName evidence="2">DUF1275 domain-containing protein</fullName>
    </submittedName>
</protein>